<reference evidence="8" key="1">
    <citation type="submission" date="2020-10" db="EMBL/GenBank/DDBJ databases">
        <authorList>
            <person name="Gilroy R."/>
        </authorList>
    </citation>
    <scope>NUCLEOTIDE SEQUENCE</scope>
    <source>
        <strain evidence="8">ChiGjej1B1-2707</strain>
    </source>
</reference>
<evidence type="ECO:0000313" key="9">
    <source>
        <dbReference type="Proteomes" id="UP000824261"/>
    </source>
</evidence>
<dbReference type="NCBIfam" id="TIGR00675">
    <property type="entry name" value="dcm"/>
    <property type="match status" value="1"/>
</dbReference>
<comment type="catalytic activity">
    <reaction evidence="7">
        <text>a 2'-deoxycytidine in DNA + S-adenosyl-L-methionine = a 5-methyl-2'-deoxycytidine in DNA + S-adenosyl-L-homocysteine + H(+)</text>
        <dbReference type="Rhea" id="RHEA:13681"/>
        <dbReference type="Rhea" id="RHEA-COMP:11369"/>
        <dbReference type="Rhea" id="RHEA-COMP:11370"/>
        <dbReference type="ChEBI" id="CHEBI:15378"/>
        <dbReference type="ChEBI" id="CHEBI:57856"/>
        <dbReference type="ChEBI" id="CHEBI:59789"/>
        <dbReference type="ChEBI" id="CHEBI:85452"/>
        <dbReference type="ChEBI" id="CHEBI:85454"/>
        <dbReference type="EC" id="2.1.1.37"/>
    </reaction>
</comment>
<name>A0A9D0ZYQ7_9ACTN</name>
<feature type="active site" evidence="5">
    <location>
        <position position="154"/>
    </location>
</feature>
<keyword evidence="2 5" id="KW-0808">Transferase</keyword>
<dbReference type="AlphaFoldDB" id="A0A9D0ZYQ7"/>
<dbReference type="InterPro" id="IPR050750">
    <property type="entry name" value="C5-MTase"/>
</dbReference>
<dbReference type="EMBL" id="DVGB01000017">
    <property type="protein sequence ID" value="HIR00954.1"/>
    <property type="molecule type" value="Genomic_DNA"/>
</dbReference>
<dbReference type="PANTHER" id="PTHR46098">
    <property type="entry name" value="TRNA (CYTOSINE(38)-C(5))-METHYLTRANSFERASE"/>
    <property type="match status" value="1"/>
</dbReference>
<dbReference type="Proteomes" id="UP000824261">
    <property type="component" value="Unassembled WGS sequence"/>
</dbReference>
<organism evidence="8 9">
    <name type="scientific">Candidatus Aveggerthella stercoripullorum</name>
    <dbReference type="NCBI Taxonomy" id="2840688"/>
    <lineage>
        <taxon>Bacteria</taxon>
        <taxon>Bacillati</taxon>
        <taxon>Actinomycetota</taxon>
        <taxon>Coriobacteriia</taxon>
        <taxon>Eggerthellales</taxon>
        <taxon>Eggerthellaceae</taxon>
        <taxon>Eggerthellaceae incertae sedis</taxon>
        <taxon>Candidatus Aveggerthella</taxon>
    </lineage>
</organism>
<evidence type="ECO:0000256" key="1">
    <source>
        <dbReference type="ARBA" id="ARBA00022603"/>
    </source>
</evidence>
<dbReference type="Pfam" id="PF00145">
    <property type="entry name" value="DNA_methylase"/>
    <property type="match status" value="1"/>
</dbReference>
<dbReference type="GO" id="GO:0003886">
    <property type="term" value="F:DNA (cytosine-5-)-methyltransferase activity"/>
    <property type="evidence" value="ECO:0007669"/>
    <property type="project" value="UniProtKB-EC"/>
</dbReference>
<keyword evidence="3 5" id="KW-0949">S-adenosyl-L-methionine</keyword>
<evidence type="ECO:0000256" key="4">
    <source>
        <dbReference type="ARBA" id="ARBA00022747"/>
    </source>
</evidence>
<evidence type="ECO:0000256" key="7">
    <source>
        <dbReference type="RuleBase" id="RU000417"/>
    </source>
</evidence>
<dbReference type="InterPro" id="IPR001525">
    <property type="entry name" value="C5_MeTfrase"/>
</dbReference>
<dbReference type="PROSITE" id="PS51679">
    <property type="entry name" value="SAM_MT_C5"/>
    <property type="match status" value="1"/>
</dbReference>
<dbReference type="EC" id="2.1.1.37" evidence="7"/>
<keyword evidence="1 5" id="KW-0489">Methyltransferase</keyword>
<dbReference type="PANTHER" id="PTHR46098:SF1">
    <property type="entry name" value="TRNA (CYTOSINE(38)-C(5))-METHYLTRANSFERASE"/>
    <property type="match status" value="1"/>
</dbReference>
<evidence type="ECO:0000256" key="5">
    <source>
        <dbReference type="PROSITE-ProRule" id="PRU01016"/>
    </source>
</evidence>
<comment type="similarity">
    <text evidence="5 6">Belongs to the class I-like SAM-binding methyltransferase superfamily. C5-methyltransferase family.</text>
</comment>
<dbReference type="InterPro" id="IPR029063">
    <property type="entry name" value="SAM-dependent_MTases_sf"/>
</dbReference>
<evidence type="ECO:0000313" key="8">
    <source>
        <dbReference type="EMBL" id="HIR00954.1"/>
    </source>
</evidence>
<dbReference type="GO" id="GO:0009307">
    <property type="term" value="P:DNA restriction-modification system"/>
    <property type="evidence" value="ECO:0007669"/>
    <property type="project" value="UniProtKB-KW"/>
</dbReference>
<dbReference type="InterPro" id="IPR018117">
    <property type="entry name" value="C5_DNA_meth_AS"/>
</dbReference>
<sequence>MAWRLILPLVANSLLAQRCPVWRSFEDRNGSRFSLLDGVGSCSRRFIVEGGNVDTITVAELFAGVGGFRLALDGYHNPDHPEFDMPAAGPFETIWANQWEPPGTKARQFAAYCYETHWPDGTLVNQDIAEVMDLAEEDPRSIPDCDLVVGGFPCQDYSVAKPLSQAGGIEGHKGVLWWEIYRFLSLKAPKYVLLENVDRLLKSPASQRGRDFAIMLACFASLGYSVEWRVVNSAEYGAPQRRKRVYIFAQLDAPKWHLKERLVSHGILAEALPIQECLEKEIEFDISKDAFEMSRCFGKGEKASAFRTAGVMQDCRVYSANVTEKYDGPRRTLGSVLVSEDEVPKEFFIPEDKLDKWKYLKGSKSEERVNKKTGFAYRYSEGSMAFPDLPENPSRTILTGEGGAGASRFKHVVKCESGRYRRLVPDELDQLQCFPKGWTDTGMTDGHRAFCMGNALVVDIPHAIGKALARRVAEGTV</sequence>
<evidence type="ECO:0000256" key="6">
    <source>
        <dbReference type="RuleBase" id="RU000416"/>
    </source>
</evidence>
<protein>
    <recommendedName>
        <fullName evidence="7">Cytosine-specific methyltransferase</fullName>
        <ecNumber evidence="7">2.1.1.37</ecNumber>
    </recommendedName>
</protein>
<evidence type="ECO:0000256" key="2">
    <source>
        <dbReference type="ARBA" id="ARBA00022679"/>
    </source>
</evidence>
<accession>A0A9D0ZYQ7</accession>
<comment type="caution">
    <text evidence="8">The sequence shown here is derived from an EMBL/GenBank/DDBJ whole genome shotgun (WGS) entry which is preliminary data.</text>
</comment>
<gene>
    <name evidence="8" type="primary">dcm</name>
    <name evidence="8" type="ORF">IAA69_01590</name>
</gene>
<proteinExistence type="inferred from homology"/>
<dbReference type="Gene3D" id="3.40.50.150">
    <property type="entry name" value="Vaccinia Virus protein VP39"/>
    <property type="match status" value="1"/>
</dbReference>
<dbReference type="SUPFAM" id="SSF53335">
    <property type="entry name" value="S-adenosyl-L-methionine-dependent methyltransferases"/>
    <property type="match status" value="1"/>
</dbReference>
<evidence type="ECO:0000256" key="3">
    <source>
        <dbReference type="ARBA" id="ARBA00022691"/>
    </source>
</evidence>
<dbReference type="PROSITE" id="PS00094">
    <property type="entry name" value="C5_MTASE_1"/>
    <property type="match status" value="1"/>
</dbReference>
<dbReference type="GO" id="GO:0032259">
    <property type="term" value="P:methylation"/>
    <property type="evidence" value="ECO:0007669"/>
    <property type="project" value="UniProtKB-KW"/>
</dbReference>
<reference evidence="8" key="2">
    <citation type="journal article" date="2021" name="PeerJ">
        <title>Extensive microbial diversity within the chicken gut microbiome revealed by metagenomics and culture.</title>
        <authorList>
            <person name="Gilroy R."/>
            <person name="Ravi A."/>
            <person name="Getino M."/>
            <person name="Pursley I."/>
            <person name="Horton D.L."/>
            <person name="Alikhan N.F."/>
            <person name="Baker D."/>
            <person name="Gharbi K."/>
            <person name="Hall N."/>
            <person name="Watson M."/>
            <person name="Adriaenssens E.M."/>
            <person name="Foster-Nyarko E."/>
            <person name="Jarju S."/>
            <person name="Secka A."/>
            <person name="Antonio M."/>
            <person name="Oren A."/>
            <person name="Chaudhuri R.R."/>
            <person name="La Ragione R."/>
            <person name="Hildebrand F."/>
            <person name="Pallen M.J."/>
        </authorList>
    </citation>
    <scope>NUCLEOTIDE SEQUENCE</scope>
    <source>
        <strain evidence="8">ChiGjej1B1-2707</strain>
    </source>
</reference>
<keyword evidence="4" id="KW-0680">Restriction system</keyword>
<dbReference type="PRINTS" id="PR00105">
    <property type="entry name" value="C5METTRFRASE"/>
</dbReference>